<sequence>MKMKVEVEVISKEIIKPSSPTPTHLRNYQLSFLDQINPPVYISSVFFYTNNEAYAYSKSNKLKQSLSNVLMRYYPLAGRVKDNLIVDCNDEGVLYCEAHVKCRLSDIVAVPNPPEFKKFLPSDIDGTHHLVFVVQVNYFTCGGIAIGACISHKIADGTSFFMFMKSWAATARGDESDKYPQFQLSTLFPPRSTALSGFEPETGMTKEKLVLKRFVFSSSSIAALKAKYEESSSLENRVHPSRVEALSAFIWNQYVASTKEKFGPEKLNLVVLAVNLRTRMDPPLSEYSFGNIYRVATVIFSTEEHYDLVGKVRAAIGKINMDFVKKLQEGNEHLDSMKEISGKVMKKDLLSLSFTSFCRFPVYEVDFGWRSPMWVGWVSLPFKNLVTFIPTKYGDGIEAWVNLKGEDMAKFESDTGLLAYVSTTTSNA</sequence>
<reference evidence="4" key="1">
    <citation type="submission" date="2018-02" db="EMBL/GenBank/DDBJ databases">
        <authorList>
            <person name="Cohen D.B."/>
            <person name="Kent A.D."/>
        </authorList>
    </citation>
    <scope>NUCLEOTIDE SEQUENCE</scope>
</reference>
<protein>
    <submittedName>
        <fullName evidence="4">Uncharacterized protein</fullName>
    </submittedName>
</protein>
<accession>A0A2N9F2D5</accession>
<dbReference type="AlphaFoldDB" id="A0A2N9F2D5"/>
<dbReference type="Gene3D" id="3.30.559.10">
    <property type="entry name" value="Chloramphenicol acetyltransferase-like domain"/>
    <property type="match status" value="2"/>
</dbReference>
<dbReference type="GO" id="GO:0016746">
    <property type="term" value="F:acyltransferase activity"/>
    <property type="evidence" value="ECO:0007669"/>
    <property type="project" value="UniProtKB-KW"/>
</dbReference>
<keyword evidence="2" id="KW-0808">Transferase</keyword>
<evidence type="ECO:0000256" key="2">
    <source>
        <dbReference type="ARBA" id="ARBA00022679"/>
    </source>
</evidence>
<evidence type="ECO:0000313" key="4">
    <source>
        <dbReference type="EMBL" id="SPC85147.1"/>
    </source>
</evidence>
<keyword evidence="3" id="KW-0012">Acyltransferase</keyword>
<organism evidence="4">
    <name type="scientific">Fagus sylvatica</name>
    <name type="common">Beechnut</name>
    <dbReference type="NCBI Taxonomy" id="28930"/>
    <lineage>
        <taxon>Eukaryota</taxon>
        <taxon>Viridiplantae</taxon>
        <taxon>Streptophyta</taxon>
        <taxon>Embryophyta</taxon>
        <taxon>Tracheophyta</taxon>
        <taxon>Spermatophyta</taxon>
        <taxon>Magnoliopsida</taxon>
        <taxon>eudicotyledons</taxon>
        <taxon>Gunneridae</taxon>
        <taxon>Pentapetalae</taxon>
        <taxon>rosids</taxon>
        <taxon>fabids</taxon>
        <taxon>Fagales</taxon>
        <taxon>Fagaceae</taxon>
        <taxon>Fagus</taxon>
    </lineage>
</organism>
<evidence type="ECO:0000256" key="1">
    <source>
        <dbReference type="ARBA" id="ARBA00009861"/>
    </source>
</evidence>
<dbReference type="EMBL" id="OIVN01000761">
    <property type="protein sequence ID" value="SPC85147.1"/>
    <property type="molecule type" value="Genomic_DNA"/>
</dbReference>
<name>A0A2N9F2D5_FAGSY</name>
<dbReference type="PANTHER" id="PTHR31623">
    <property type="entry name" value="F21J9.9"/>
    <property type="match status" value="1"/>
</dbReference>
<evidence type="ECO:0000256" key="3">
    <source>
        <dbReference type="ARBA" id="ARBA00023315"/>
    </source>
</evidence>
<dbReference type="Pfam" id="PF02458">
    <property type="entry name" value="Transferase"/>
    <property type="match status" value="1"/>
</dbReference>
<gene>
    <name evidence="4" type="ORF">FSB_LOCUS13029</name>
</gene>
<comment type="similarity">
    <text evidence="1">Belongs to the plant acyltransferase family.</text>
</comment>
<dbReference type="PANTHER" id="PTHR31623:SF17">
    <property type="entry name" value="F21J9.9"/>
    <property type="match status" value="1"/>
</dbReference>
<proteinExistence type="inferred from homology"/>
<dbReference type="InterPro" id="IPR023213">
    <property type="entry name" value="CAT-like_dom_sf"/>
</dbReference>